<dbReference type="PANTHER" id="PTHR33148">
    <property type="entry name" value="PLASTID MOVEMENT IMPAIRED PROTEIN-RELATED"/>
    <property type="match status" value="1"/>
</dbReference>
<dbReference type="PANTHER" id="PTHR33148:SF41">
    <property type="entry name" value="DUF4228 DOMAIN PROTEIN"/>
    <property type="match status" value="1"/>
</dbReference>
<dbReference type="AlphaFoldDB" id="A0A5N6QLP2"/>
<proteinExistence type="predicted"/>
<sequence>MGNCMFKGFGAMEEMVKVVTSNGGIMELYAPITAECITNEFPGHGIFRSRDLFAQPLLHNEDLHVGQLYYLLPLNPYKSNNVNSSTSKQSDTAAAINSDMSSLSSIAATPYRMSCDNQGIMKRFSDPEVVPRYNSTGVWKVKLVISPEQLSEILSQEARTEALIESVRTVAKCGSGVPSASNSDQWSLSSSWKGSSDRM</sequence>
<organism evidence="2 3">
    <name type="scientific">Carpinus fangiana</name>
    <dbReference type="NCBI Taxonomy" id="176857"/>
    <lineage>
        <taxon>Eukaryota</taxon>
        <taxon>Viridiplantae</taxon>
        <taxon>Streptophyta</taxon>
        <taxon>Embryophyta</taxon>
        <taxon>Tracheophyta</taxon>
        <taxon>Spermatophyta</taxon>
        <taxon>Magnoliopsida</taxon>
        <taxon>eudicotyledons</taxon>
        <taxon>Gunneridae</taxon>
        <taxon>Pentapetalae</taxon>
        <taxon>rosids</taxon>
        <taxon>fabids</taxon>
        <taxon>Fagales</taxon>
        <taxon>Betulaceae</taxon>
        <taxon>Carpinus</taxon>
    </lineage>
</organism>
<protein>
    <submittedName>
        <fullName evidence="2">Uncharacterized protein</fullName>
    </submittedName>
</protein>
<reference evidence="2 3" key="1">
    <citation type="submission" date="2019-06" db="EMBL/GenBank/DDBJ databases">
        <title>A chromosomal-level reference genome of Carpinus fangiana (Coryloideae, Betulaceae).</title>
        <authorList>
            <person name="Yang X."/>
            <person name="Wang Z."/>
            <person name="Zhang L."/>
            <person name="Hao G."/>
            <person name="Liu J."/>
            <person name="Yang Y."/>
        </authorList>
    </citation>
    <scope>NUCLEOTIDE SEQUENCE [LARGE SCALE GENOMIC DNA]</scope>
    <source>
        <strain evidence="2">Cfa_2016G</strain>
        <tissue evidence="2">Leaf</tissue>
    </source>
</reference>
<evidence type="ECO:0000313" key="2">
    <source>
        <dbReference type="EMBL" id="KAE7999294.1"/>
    </source>
</evidence>
<dbReference type="EMBL" id="CM017321">
    <property type="protein sequence ID" value="KAE7999294.1"/>
    <property type="molecule type" value="Genomic_DNA"/>
</dbReference>
<keyword evidence="3" id="KW-1185">Reference proteome</keyword>
<dbReference type="Proteomes" id="UP000327013">
    <property type="component" value="Chromosome 1"/>
</dbReference>
<evidence type="ECO:0000313" key="3">
    <source>
        <dbReference type="Proteomes" id="UP000327013"/>
    </source>
</evidence>
<feature type="region of interest" description="Disordered" evidence="1">
    <location>
        <begin position="174"/>
        <end position="199"/>
    </location>
</feature>
<gene>
    <name evidence="2" type="ORF">FH972_003741</name>
</gene>
<evidence type="ECO:0000256" key="1">
    <source>
        <dbReference type="SAM" id="MobiDB-lite"/>
    </source>
</evidence>
<dbReference type="InterPro" id="IPR025322">
    <property type="entry name" value="PADRE_dom"/>
</dbReference>
<accession>A0A5N6QLP2</accession>
<feature type="compositionally biased region" description="Low complexity" evidence="1">
    <location>
        <begin position="179"/>
        <end position="199"/>
    </location>
</feature>
<name>A0A5N6QLP2_9ROSI</name>
<dbReference type="OrthoDB" id="1406886at2759"/>
<dbReference type="Pfam" id="PF14009">
    <property type="entry name" value="PADRE"/>
    <property type="match status" value="1"/>
</dbReference>